<dbReference type="Pfam" id="PF00271">
    <property type="entry name" value="Helicase_C"/>
    <property type="match status" value="1"/>
</dbReference>
<protein>
    <submittedName>
        <fullName evidence="7">Eukaryotic initiation factor 4a, putative</fullName>
    </submittedName>
</protein>
<evidence type="ECO:0000259" key="6">
    <source>
        <dbReference type="PROSITE" id="PS51194"/>
    </source>
</evidence>
<dbReference type="SUPFAM" id="SSF52540">
    <property type="entry name" value="P-loop containing nucleoside triphosphate hydrolases"/>
    <property type="match status" value="2"/>
</dbReference>
<proteinExistence type="predicted"/>
<keyword evidence="3" id="KW-0347">Helicase</keyword>
<evidence type="ECO:0000256" key="4">
    <source>
        <dbReference type="ARBA" id="ARBA00022840"/>
    </source>
</evidence>
<keyword evidence="4" id="KW-0067">ATP-binding</keyword>
<reference evidence="8" key="1">
    <citation type="submission" date="2015-09" db="EMBL/GenBank/DDBJ databases">
        <authorList>
            <consortium name="Pathogen Informatics"/>
        </authorList>
    </citation>
    <scope>NUCLEOTIDE SEQUENCE [LARGE SCALE GENOMIC DNA]</scope>
    <source>
        <strain evidence="8">Lake Konstanz</strain>
    </source>
</reference>
<name>A0A0S4KPB7_BODSA</name>
<dbReference type="InterPro" id="IPR027417">
    <property type="entry name" value="P-loop_NTPase"/>
</dbReference>
<accession>A0A0S4KPB7</accession>
<dbReference type="Pfam" id="PF00270">
    <property type="entry name" value="DEAD"/>
    <property type="match status" value="1"/>
</dbReference>
<keyword evidence="7" id="KW-0648">Protein biosynthesis</keyword>
<dbReference type="VEuPathDB" id="TriTrypDB:BSAL_41805"/>
<dbReference type="InterPro" id="IPR011545">
    <property type="entry name" value="DEAD/DEAH_box_helicase_dom"/>
</dbReference>
<dbReference type="OrthoDB" id="10265785at2759"/>
<dbReference type="PROSITE" id="PS51192">
    <property type="entry name" value="HELICASE_ATP_BIND_1"/>
    <property type="match status" value="1"/>
</dbReference>
<dbReference type="PANTHER" id="PTHR47960">
    <property type="entry name" value="DEAD-BOX ATP-DEPENDENT RNA HELICASE 50"/>
    <property type="match status" value="1"/>
</dbReference>
<dbReference type="GO" id="GO:0005524">
    <property type="term" value="F:ATP binding"/>
    <property type="evidence" value="ECO:0007669"/>
    <property type="project" value="UniProtKB-KW"/>
</dbReference>
<dbReference type="EMBL" id="CYKH01002138">
    <property type="protein sequence ID" value="CUI15402.1"/>
    <property type="molecule type" value="Genomic_DNA"/>
</dbReference>
<feature type="domain" description="Helicase ATP-binding" evidence="5">
    <location>
        <begin position="41"/>
        <end position="219"/>
    </location>
</feature>
<dbReference type="Gene3D" id="3.40.50.300">
    <property type="entry name" value="P-loop containing nucleotide triphosphate hydrolases"/>
    <property type="match status" value="2"/>
</dbReference>
<dbReference type="PROSITE" id="PS51194">
    <property type="entry name" value="HELICASE_CTER"/>
    <property type="match status" value="1"/>
</dbReference>
<dbReference type="Proteomes" id="UP000051952">
    <property type="component" value="Unassembled WGS sequence"/>
</dbReference>
<dbReference type="GO" id="GO:0003676">
    <property type="term" value="F:nucleic acid binding"/>
    <property type="evidence" value="ECO:0007669"/>
    <property type="project" value="InterPro"/>
</dbReference>
<dbReference type="AlphaFoldDB" id="A0A0S4KPB7"/>
<evidence type="ECO:0000256" key="3">
    <source>
        <dbReference type="ARBA" id="ARBA00022806"/>
    </source>
</evidence>
<keyword evidence="8" id="KW-1185">Reference proteome</keyword>
<feature type="domain" description="Helicase C-terminal" evidence="6">
    <location>
        <begin position="249"/>
        <end position="392"/>
    </location>
</feature>
<dbReference type="GO" id="GO:0004386">
    <property type="term" value="F:helicase activity"/>
    <property type="evidence" value="ECO:0007669"/>
    <property type="project" value="UniProtKB-KW"/>
</dbReference>
<sequence>MANTNDGGAEENFGWVPMHQDLRRGIQREFNEILPLQARILLSLSHRNNIVVQAHSGTGKTTAIAMSVLQQVHDNDHNHPFQALVLLPCRELAEQLHSIVAKMGKHIVNIKELVHLAIGGSQLRGDYDKLITSTQVAITTPGRLSPLVKCGMLNMQNLHAIFVDDADQLLSQGFFDELQVLHYVFQQRADDALVALFCTNMSEDLAALARRLVPHADHIAVRDNSHRLSGTKHLYCNAGEQDLRGRLQALSELCKIYSESQIFVFTESHRAVEAIAVELAACDPTVMRLSPESPFKVREETLSRFCTGACRVLVSTDRVAQAVIAGNHNAKIIINFDVPRHEDEYLRRARHAAPAGAVVSLVSSRDVNALRKIEECYRINIEHLPLNIAEHTIHYYC</sequence>
<keyword evidence="7" id="KW-0396">Initiation factor</keyword>
<keyword evidence="1" id="KW-0547">Nucleotide-binding</keyword>
<evidence type="ECO:0000256" key="2">
    <source>
        <dbReference type="ARBA" id="ARBA00022801"/>
    </source>
</evidence>
<dbReference type="InterPro" id="IPR014001">
    <property type="entry name" value="Helicase_ATP-bd"/>
</dbReference>
<evidence type="ECO:0000259" key="5">
    <source>
        <dbReference type="PROSITE" id="PS51192"/>
    </source>
</evidence>
<dbReference type="InterPro" id="IPR001650">
    <property type="entry name" value="Helicase_C-like"/>
</dbReference>
<organism evidence="7 8">
    <name type="scientific">Bodo saltans</name>
    <name type="common">Flagellated protozoan</name>
    <dbReference type="NCBI Taxonomy" id="75058"/>
    <lineage>
        <taxon>Eukaryota</taxon>
        <taxon>Discoba</taxon>
        <taxon>Euglenozoa</taxon>
        <taxon>Kinetoplastea</taxon>
        <taxon>Metakinetoplastina</taxon>
        <taxon>Eubodonida</taxon>
        <taxon>Bodonidae</taxon>
        <taxon>Bodo</taxon>
    </lineage>
</organism>
<keyword evidence="2" id="KW-0378">Hydrolase</keyword>
<dbReference type="GO" id="GO:0016787">
    <property type="term" value="F:hydrolase activity"/>
    <property type="evidence" value="ECO:0007669"/>
    <property type="project" value="UniProtKB-KW"/>
</dbReference>
<dbReference type="GO" id="GO:0003743">
    <property type="term" value="F:translation initiation factor activity"/>
    <property type="evidence" value="ECO:0007669"/>
    <property type="project" value="UniProtKB-KW"/>
</dbReference>
<dbReference type="SMART" id="SM00487">
    <property type="entry name" value="DEXDc"/>
    <property type="match status" value="1"/>
</dbReference>
<evidence type="ECO:0000313" key="8">
    <source>
        <dbReference type="Proteomes" id="UP000051952"/>
    </source>
</evidence>
<gene>
    <name evidence="7" type="ORF">BSAL_41805</name>
</gene>
<evidence type="ECO:0000256" key="1">
    <source>
        <dbReference type="ARBA" id="ARBA00022741"/>
    </source>
</evidence>
<evidence type="ECO:0000313" key="7">
    <source>
        <dbReference type="EMBL" id="CUI15402.1"/>
    </source>
</evidence>